<organism evidence="1 2">
    <name type="scientific">Massilia atriviolacea</name>
    <dbReference type="NCBI Taxonomy" id="2495579"/>
    <lineage>
        <taxon>Bacteria</taxon>
        <taxon>Pseudomonadati</taxon>
        <taxon>Pseudomonadota</taxon>
        <taxon>Betaproteobacteria</taxon>
        <taxon>Burkholderiales</taxon>
        <taxon>Oxalobacteraceae</taxon>
        <taxon>Telluria group</taxon>
        <taxon>Massilia</taxon>
    </lineage>
</organism>
<reference evidence="1 2" key="1">
    <citation type="submission" date="2018-12" db="EMBL/GenBank/DDBJ databases">
        <authorList>
            <person name="Yang E."/>
        </authorList>
    </citation>
    <scope>NUCLEOTIDE SEQUENCE [LARGE SCALE GENOMIC DNA]</scope>
    <source>
        <strain evidence="1 2">SOD</strain>
    </source>
</reference>
<dbReference type="AlphaFoldDB" id="A0A430HHI9"/>
<protein>
    <submittedName>
        <fullName evidence="1">Uncharacterized protein</fullName>
    </submittedName>
</protein>
<dbReference type="OrthoDB" id="5516213at2"/>
<proteinExistence type="predicted"/>
<comment type="caution">
    <text evidence="1">The sequence shown here is derived from an EMBL/GenBank/DDBJ whole genome shotgun (WGS) entry which is preliminary data.</text>
</comment>
<dbReference type="Proteomes" id="UP000278085">
    <property type="component" value="Unassembled WGS sequence"/>
</dbReference>
<evidence type="ECO:0000313" key="1">
    <source>
        <dbReference type="EMBL" id="RSZ56976.1"/>
    </source>
</evidence>
<accession>A0A430HHI9</accession>
<evidence type="ECO:0000313" key="2">
    <source>
        <dbReference type="Proteomes" id="UP000278085"/>
    </source>
</evidence>
<name>A0A430HHI9_9BURK</name>
<keyword evidence="2" id="KW-1185">Reference proteome</keyword>
<dbReference type="EMBL" id="RXLQ01000012">
    <property type="protein sequence ID" value="RSZ56976.1"/>
    <property type="molecule type" value="Genomic_DNA"/>
</dbReference>
<gene>
    <name evidence="1" type="ORF">EJB06_21880</name>
</gene>
<sequence length="326" mass="36786">MSIFLDKKRWTEVFSEFEIVDVAILDKRALHFCARKRMSIDEASHLFDHDIPTRLIVMYTDRAEGLNCGVRELTGMAHPVVGVSRAPFPRPSGLVAAMNRNGDVYPRGGGVEGPMEHIDPDNWPGTRRLKCINGFTYSIGVGRRIYKRIDMGKWVPFQEGFPKVKQVTTKLGFSDMDAFSESDMYAVGGHGDVWHFDGMRWTQQGFPSNVQLATVTCAGDGKVYISGEGGSLWVGQKSTWKLIYQGASSVLWNDVLWFQDKLWLASDYQFYQLNGTTLERVSHEGNTVPMSGHMDVHDGLLVIASLTSVRSFDGTTWRRLIDRYED</sequence>
<dbReference type="RefSeq" id="WP_126076129.1">
    <property type="nucleotide sequence ID" value="NZ_CP051166.1"/>
</dbReference>